<evidence type="ECO:0000256" key="10">
    <source>
        <dbReference type="ARBA" id="ARBA00048167"/>
    </source>
</evidence>
<dbReference type="GO" id="GO:0071885">
    <property type="term" value="F:N-terminal protein N-methyltransferase activity"/>
    <property type="evidence" value="ECO:0007669"/>
    <property type="project" value="UniProtKB-EC"/>
</dbReference>
<dbReference type="InterPro" id="IPR029063">
    <property type="entry name" value="SAM-dependent_MTases_sf"/>
</dbReference>
<organism evidence="13 14">
    <name type="scientific">Tortispora caseinolytica NRRL Y-17796</name>
    <dbReference type="NCBI Taxonomy" id="767744"/>
    <lineage>
        <taxon>Eukaryota</taxon>
        <taxon>Fungi</taxon>
        <taxon>Dikarya</taxon>
        <taxon>Ascomycota</taxon>
        <taxon>Saccharomycotina</taxon>
        <taxon>Trigonopsidomycetes</taxon>
        <taxon>Trigonopsidales</taxon>
        <taxon>Trigonopsidaceae</taxon>
        <taxon>Tortispora</taxon>
    </lineage>
</organism>
<accession>A0A1E4TFA4</accession>
<keyword evidence="3" id="KW-0808">Transferase</keyword>
<comment type="catalytic activity">
    <reaction evidence="8">
        <text>N-terminal L-seryl-L-prolyl-L-lysyl-[protein] + 3 S-adenosyl-L-methionine = N-terminal N,N,N-trimethyl-L-seryl-L-prolyl-L-lysyl-[protein] + 3 S-adenosyl-L-homocysteine + 3 H(+)</text>
        <dbReference type="Rhea" id="RHEA:54724"/>
        <dbReference type="Rhea" id="RHEA-COMP:13789"/>
        <dbReference type="Rhea" id="RHEA-COMP:13973"/>
        <dbReference type="ChEBI" id="CHEBI:15378"/>
        <dbReference type="ChEBI" id="CHEBI:57856"/>
        <dbReference type="ChEBI" id="CHEBI:59789"/>
        <dbReference type="ChEBI" id="CHEBI:138061"/>
        <dbReference type="ChEBI" id="CHEBI:138317"/>
        <dbReference type="EC" id="2.1.1.244"/>
    </reaction>
</comment>
<dbReference type="OrthoDB" id="1298661at2759"/>
<keyword evidence="2" id="KW-0489">Methyltransferase</keyword>
<feature type="binding site" evidence="12">
    <location>
        <position position="67"/>
    </location>
    <ligand>
        <name>S-adenosyl-L-methionine</name>
        <dbReference type="ChEBI" id="CHEBI:59789"/>
    </ligand>
</feature>
<evidence type="ECO:0000256" key="7">
    <source>
        <dbReference type="ARBA" id="ARBA00043129"/>
    </source>
</evidence>
<comment type="catalytic activity">
    <reaction evidence="10">
        <text>N-terminal L-alanyl-L-prolyl-L-lysyl-[protein] + 3 S-adenosyl-L-methionine = N-terminal N,N,N-trimethyl-L-alanyl-L-prolyl-L-lysyl-[protein] + 3 S-adenosyl-L-homocysteine + 3 H(+)</text>
        <dbReference type="Rhea" id="RHEA:54712"/>
        <dbReference type="Rhea" id="RHEA-COMP:13785"/>
        <dbReference type="Rhea" id="RHEA-COMP:13971"/>
        <dbReference type="ChEBI" id="CHEBI:15378"/>
        <dbReference type="ChEBI" id="CHEBI:57856"/>
        <dbReference type="ChEBI" id="CHEBI:59789"/>
        <dbReference type="ChEBI" id="CHEBI:138057"/>
        <dbReference type="ChEBI" id="CHEBI:138315"/>
        <dbReference type="EC" id="2.1.1.244"/>
    </reaction>
</comment>
<dbReference type="GO" id="GO:0005829">
    <property type="term" value="C:cytosol"/>
    <property type="evidence" value="ECO:0007669"/>
    <property type="project" value="EnsemblFungi"/>
</dbReference>
<dbReference type="InterPro" id="IPR008576">
    <property type="entry name" value="MeTrfase_NTM1"/>
</dbReference>
<feature type="binding site" evidence="12">
    <location>
        <position position="135"/>
    </location>
    <ligand>
        <name>S-adenosyl-L-methionine</name>
        <dbReference type="ChEBI" id="CHEBI:59789"/>
    </ligand>
</feature>
<evidence type="ECO:0000313" key="13">
    <source>
        <dbReference type="EMBL" id="ODV90436.1"/>
    </source>
</evidence>
<comment type="catalytic activity">
    <reaction evidence="9">
        <text>N-terminal L-prolyl-L-prolyl-L-lysyl-[protein] + 2 S-adenosyl-L-methionine = N-terminal N,N-dimethyl-L-prolyl-L-prolyl-L-lysyl-[protein] + 2 S-adenosyl-L-homocysteine + 2 H(+)</text>
        <dbReference type="Rhea" id="RHEA:54736"/>
        <dbReference type="Rhea" id="RHEA-COMP:13787"/>
        <dbReference type="Rhea" id="RHEA-COMP:13974"/>
        <dbReference type="ChEBI" id="CHEBI:15378"/>
        <dbReference type="ChEBI" id="CHEBI:57856"/>
        <dbReference type="ChEBI" id="CHEBI:59789"/>
        <dbReference type="ChEBI" id="CHEBI:138059"/>
        <dbReference type="ChEBI" id="CHEBI:138318"/>
        <dbReference type="EC" id="2.1.1.244"/>
    </reaction>
</comment>
<proteinExistence type="inferred from homology"/>
<evidence type="ECO:0000256" key="8">
    <source>
        <dbReference type="ARBA" id="ARBA00047306"/>
    </source>
</evidence>
<keyword evidence="14" id="KW-1185">Reference proteome</keyword>
<feature type="binding site" evidence="12">
    <location>
        <position position="72"/>
    </location>
    <ligand>
        <name>S-adenosyl-L-methionine</name>
        <dbReference type="ChEBI" id="CHEBI:59789"/>
    </ligand>
</feature>
<dbReference type="GO" id="GO:0032259">
    <property type="term" value="P:methylation"/>
    <property type="evidence" value="ECO:0007669"/>
    <property type="project" value="UniProtKB-KW"/>
</dbReference>
<sequence>MADESISYSDALDYWSNTPATVDGVLGGFGNTNVPRVDIIGSKTFLRKHSSKFPGEPSAPKYACDIGAGIGRITKNLLIHVADRVDLLEPAPNFCAQIENELEEARSMNKIGEVYQLGMQDFVPQKGKYWLIWCQWCLGQLPDTDLVMFLQRCAEGLQANGAIIVKENISTAGIDSFDDTDSSVTRTLESFHSIFQKAGLKVVAEEIQRGFPDILLPVKTFALVKAF</sequence>
<dbReference type="Pfam" id="PF05891">
    <property type="entry name" value="Methyltransf_PK"/>
    <property type="match status" value="1"/>
</dbReference>
<dbReference type="AlphaFoldDB" id="A0A1E4TFA4"/>
<evidence type="ECO:0000256" key="9">
    <source>
        <dbReference type="ARBA" id="ARBA00047885"/>
    </source>
</evidence>
<dbReference type="SUPFAM" id="SSF53335">
    <property type="entry name" value="S-adenosyl-L-methionine-dependent methyltransferases"/>
    <property type="match status" value="1"/>
</dbReference>
<evidence type="ECO:0000256" key="4">
    <source>
        <dbReference type="ARBA" id="ARBA00022691"/>
    </source>
</evidence>
<dbReference type="EMBL" id="KV453842">
    <property type="protein sequence ID" value="ODV90436.1"/>
    <property type="molecule type" value="Genomic_DNA"/>
</dbReference>
<evidence type="ECO:0000256" key="12">
    <source>
        <dbReference type="PIRSR" id="PIRSR016958-1"/>
    </source>
</evidence>
<evidence type="ECO:0000256" key="5">
    <source>
        <dbReference type="ARBA" id="ARBA00039112"/>
    </source>
</evidence>
<dbReference type="FunFam" id="3.40.50.150:FF:000025">
    <property type="entry name" value="N-terminal Xaa-Pro-Lys N-methyltransferase 1"/>
    <property type="match status" value="1"/>
</dbReference>
<evidence type="ECO:0000256" key="11">
    <source>
        <dbReference type="ARBA" id="ARBA00082558"/>
    </source>
</evidence>
<evidence type="ECO:0000256" key="3">
    <source>
        <dbReference type="ARBA" id="ARBA00022679"/>
    </source>
</evidence>
<evidence type="ECO:0000256" key="6">
    <source>
        <dbReference type="ARBA" id="ARBA00039449"/>
    </source>
</evidence>
<evidence type="ECO:0000256" key="1">
    <source>
        <dbReference type="ARBA" id="ARBA00009059"/>
    </source>
</evidence>
<protein>
    <recommendedName>
        <fullName evidence="6">Alpha N-terminal protein methyltransferase 1</fullName>
        <ecNumber evidence="5">2.1.1.244</ecNumber>
    </recommendedName>
    <alternativeName>
        <fullName evidence="11">Translation associated element 1</fullName>
    </alternativeName>
    <alternativeName>
        <fullName evidence="7">X-Pro-Lys N-terminal protein methyltransferase 1</fullName>
    </alternativeName>
</protein>
<keyword evidence="4 12" id="KW-0949">S-adenosyl-L-methionine</keyword>
<dbReference type="PIRSF" id="PIRSF016958">
    <property type="entry name" value="DUF858_MeTrfase_lik"/>
    <property type="match status" value="1"/>
</dbReference>
<dbReference type="PANTHER" id="PTHR12753">
    <property type="entry name" value="AD-003 - RELATED"/>
    <property type="match status" value="1"/>
</dbReference>
<evidence type="ECO:0000313" key="14">
    <source>
        <dbReference type="Proteomes" id="UP000095023"/>
    </source>
</evidence>
<evidence type="ECO:0000256" key="2">
    <source>
        <dbReference type="ARBA" id="ARBA00022603"/>
    </source>
</evidence>
<dbReference type="EC" id="2.1.1.244" evidence="5"/>
<dbReference type="GO" id="GO:0002181">
    <property type="term" value="P:cytoplasmic translation"/>
    <property type="evidence" value="ECO:0007669"/>
    <property type="project" value="EnsemblFungi"/>
</dbReference>
<name>A0A1E4TFA4_9ASCO</name>
<dbReference type="PANTHER" id="PTHR12753:SF0">
    <property type="entry name" value="ALPHA N-TERMINAL PROTEIN METHYLTRANSFERASE 1"/>
    <property type="match status" value="1"/>
</dbReference>
<dbReference type="Gene3D" id="3.40.50.150">
    <property type="entry name" value="Vaccinia Virus protein VP39"/>
    <property type="match status" value="1"/>
</dbReference>
<dbReference type="Proteomes" id="UP000095023">
    <property type="component" value="Unassembled WGS sequence"/>
</dbReference>
<comment type="similarity">
    <text evidence="1">Belongs to the methyltransferase superfamily. NTM1 family.</text>
</comment>
<reference evidence="14" key="1">
    <citation type="submission" date="2016-02" db="EMBL/GenBank/DDBJ databases">
        <title>Comparative genomics of biotechnologically important yeasts.</title>
        <authorList>
            <consortium name="DOE Joint Genome Institute"/>
            <person name="Riley R."/>
            <person name="Haridas S."/>
            <person name="Wolfe K.H."/>
            <person name="Lopes M.R."/>
            <person name="Hittinger C.T."/>
            <person name="Goker M."/>
            <person name="Salamov A."/>
            <person name="Wisecaver J."/>
            <person name="Long T.M."/>
            <person name="Aerts A.L."/>
            <person name="Barry K."/>
            <person name="Choi C."/>
            <person name="Clum A."/>
            <person name="Coughlan A.Y."/>
            <person name="Deshpande S."/>
            <person name="Douglass A.P."/>
            <person name="Hanson S.J."/>
            <person name="Klenk H.-P."/>
            <person name="Labutti K."/>
            <person name="Lapidus A."/>
            <person name="Lindquist E."/>
            <person name="Lipzen A."/>
            <person name="Meier-Kolthoff J.P."/>
            <person name="Ohm R.A."/>
            <person name="Otillar R.P."/>
            <person name="Pangilinan J."/>
            <person name="Peng Y."/>
            <person name="Rokas A."/>
            <person name="Rosa C.A."/>
            <person name="Scheuner C."/>
            <person name="Sibirny A.A."/>
            <person name="Slot J.C."/>
            <person name="Stielow J.B."/>
            <person name="Sun H."/>
            <person name="Kurtzman C.P."/>
            <person name="Blackwell M."/>
            <person name="Jeffries T.W."/>
            <person name="Grigoriev I.V."/>
        </authorList>
    </citation>
    <scope>NUCLEOTIDE SEQUENCE [LARGE SCALE GENOMIC DNA]</scope>
    <source>
        <strain evidence="14">NRRL Y-17796</strain>
    </source>
</reference>
<feature type="binding site" evidence="12">
    <location>
        <begin position="119"/>
        <end position="120"/>
    </location>
    <ligand>
        <name>S-adenosyl-L-methionine</name>
        <dbReference type="ChEBI" id="CHEBI:59789"/>
    </ligand>
</feature>
<gene>
    <name evidence="13" type="ORF">CANCADRAFT_2164</name>
</gene>